<reference evidence="3" key="1">
    <citation type="journal article" date="2005" name="Nature">
        <title>The map-based sequence of the rice genome.</title>
        <authorList>
            <consortium name="International rice genome sequencing project (IRGSP)"/>
            <person name="Matsumoto T."/>
            <person name="Wu J."/>
            <person name="Kanamori H."/>
            <person name="Katayose Y."/>
            <person name="Fujisawa M."/>
            <person name="Namiki N."/>
            <person name="Mizuno H."/>
            <person name="Yamamoto K."/>
            <person name="Antonio B.A."/>
            <person name="Baba T."/>
            <person name="Sakata K."/>
            <person name="Nagamura Y."/>
            <person name="Aoki H."/>
            <person name="Arikawa K."/>
            <person name="Arita K."/>
            <person name="Bito T."/>
            <person name="Chiden Y."/>
            <person name="Fujitsuka N."/>
            <person name="Fukunaka R."/>
            <person name="Hamada M."/>
            <person name="Harada C."/>
            <person name="Hayashi A."/>
            <person name="Hijishita S."/>
            <person name="Honda M."/>
            <person name="Hosokawa S."/>
            <person name="Ichikawa Y."/>
            <person name="Idonuma A."/>
            <person name="Iijima M."/>
            <person name="Ikeda M."/>
            <person name="Ikeno M."/>
            <person name="Ito K."/>
            <person name="Ito S."/>
            <person name="Ito T."/>
            <person name="Ito Y."/>
            <person name="Ito Y."/>
            <person name="Iwabuchi A."/>
            <person name="Kamiya K."/>
            <person name="Karasawa W."/>
            <person name="Kurita K."/>
            <person name="Katagiri S."/>
            <person name="Kikuta A."/>
            <person name="Kobayashi H."/>
            <person name="Kobayashi N."/>
            <person name="Machita K."/>
            <person name="Maehara T."/>
            <person name="Masukawa M."/>
            <person name="Mizubayashi T."/>
            <person name="Mukai Y."/>
            <person name="Nagasaki H."/>
            <person name="Nagata Y."/>
            <person name="Naito S."/>
            <person name="Nakashima M."/>
            <person name="Nakama Y."/>
            <person name="Nakamichi Y."/>
            <person name="Nakamura M."/>
            <person name="Meguro A."/>
            <person name="Negishi M."/>
            <person name="Ohta I."/>
            <person name="Ohta T."/>
            <person name="Okamoto M."/>
            <person name="Ono N."/>
            <person name="Saji S."/>
            <person name="Sakaguchi M."/>
            <person name="Sakai K."/>
            <person name="Shibata M."/>
            <person name="Shimokawa T."/>
            <person name="Song J."/>
            <person name="Takazaki Y."/>
            <person name="Terasawa K."/>
            <person name="Tsugane M."/>
            <person name="Tsuji K."/>
            <person name="Ueda S."/>
            <person name="Waki K."/>
            <person name="Yamagata H."/>
            <person name="Yamamoto M."/>
            <person name="Yamamoto S."/>
            <person name="Yamane H."/>
            <person name="Yoshiki S."/>
            <person name="Yoshihara R."/>
            <person name="Yukawa K."/>
            <person name="Zhong H."/>
            <person name="Yano M."/>
            <person name="Yuan Q."/>
            <person name="Ouyang S."/>
            <person name="Liu J."/>
            <person name="Jones K.M."/>
            <person name="Gansberger K."/>
            <person name="Moffat K."/>
            <person name="Hill J."/>
            <person name="Bera J."/>
            <person name="Fadrosh D."/>
            <person name="Jin S."/>
            <person name="Johri S."/>
            <person name="Kim M."/>
            <person name="Overton L."/>
            <person name="Reardon M."/>
            <person name="Tsitrin T."/>
            <person name="Vuong H."/>
            <person name="Weaver B."/>
            <person name="Ciecko A."/>
            <person name="Tallon L."/>
            <person name="Jackson J."/>
            <person name="Pai G."/>
            <person name="Aken S.V."/>
            <person name="Utterback T."/>
            <person name="Reidmuller S."/>
            <person name="Feldblyum T."/>
            <person name="Hsiao J."/>
            <person name="Zismann V."/>
            <person name="Iobst S."/>
            <person name="de Vazeille A.R."/>
            <person name="Buell C.R."/>
            <person name="Ying K."/>
            <person name="Li Y."/>
            <person name="Lu T."/>
            <person name="Huang Y."/>
            <person name="Zhao Q."/>
            <person name="Feng Q."/>
            <person name="Zhang L."/>
            <person name="Zhu J."/>
            <person name="Weng Q."/>
            <person name="Mu J."/>
            <person name="Lu Y."/>
            <person name="Fan D."/>
            <person name="Liu Y."/>
            <person name="Guan J."/>
            <person name="Zhang Y."/>
            <person name="Yu S."/>
            <person name="Liu X."/>
            <person name="Zhang Y."/>
            <person name="Hong G."/>
            <person name="Han B."/>
            <person name="Choisne N."/>
            <person name="Demange N."/>
            <person name="Orjeda G."/>
            <person name="Samain S."/>
            <person name="Cattolico L."/>
            <person name="Pelletier E."/>
            <person name="Couloux A."/>
            <person name="Segurens B."/>
            <person name="Wincker P."/>
            <person name="D'Hont A."/>
            <person name="Scarpelli C."/>
            <person name="Weissenbach J."/>
            <person name="Salanoubat M."/>
            <person name="Quetier F."/>
            <person name="Yu Y."/>
            <person name="Kim H.R."/>
            <person name="Rambo T."/>
            <person name="Currie J."/>
            <person name="Collura K."/>
            <person name="Luo M."/>
            <person name="Yang T."/>
            <person name="Ammiraju J.S.S."/>
            <person name="Engler F."/>
            <person name="Soderlund C."/>
            <person name="Wing R.A."/>
            <person name="Palmer L.E."/>
            <person name="de la Bastide M."/>
            <person name="Spiegel L."/>
            <person name="Nascimento L."/>
            <person name="Zutavern T."/>
            <person name="O'Shaughnessy A."/>
            <person name="Dike S."/>
            <person name="Dedhia N."/>
            <person name="Preston R."/>
            <person name="Balija V."/>
            <person name="McCombie W.R."/>
            <person name="Chow T."/>
            <person name="Chen H."/>
            <person name="Chung M."/>
            <person name="Chen C."/>
            <person name="Shaw J."/>
            <person name="Wu H."/>
            <person name="Hsiao K."/>
            <person name="Chao Y."/>
            <person name="Chu M."/>
            <person name="Cheng C."/>
            <person name="Hour A."/>
            <person name="Lee P."/>
            <person name="Lin S."/>
            <person name="Lin Y."/>
            <person name="Liou J."/>
            <person name="Liu S."/>
            <person name="Hsing Y."/>
            <person name="Raghuvanshi S."/>
            <person name="Mohanty A."/>
            <person name="Bharti A.K."/>
            <person name="Gaur A."/>
            <person name="Gupta V."/>
            <person name="Kumar D."/>
            <person name="Ravi V."/>
            <person name="Vij S."/>
            <person name="Kapur A."/>
            <person name="Khurana P."/>
            <person name="Khurana P."/>
            <person name="Khurana J.P."/>
            <person name="Tyagi A.K."/>
            <person name="Gaikwad K."/>
            <person name="Singh A."/>
            <person name="Dalal V."/>
            <person name="Srivastava S."/>
            <person name="Dixit A."/>
            <person name="Pal A.K."/>
            <person name="Ghazi I.A."/>
            <person name="Yadav M."/>
            <person name="Pandit A."/>
            <person name="Bhargava A."/>
            <person name="Sureshbabu K."/>
            <person name="Batra K."/>
            <person name="Sharma T.R."/>
            <person name="Mohapatra T."/>
            <person name="Singh N.K."/>
            <person name="Messing J."/>
            <person name="Nelson A.B."/>
            <person name="Fuks G."/>
            <person name="Kavchok S."/>
            <person name="Keizer G."/>
            <person name="Linton E."/>
            <person name="Llaca V."/>
            <person name="Song R."/>
            <person name="Tanyolac B."/>
            <person name="Young S."/>
            <person name="Ho-Il K."/>
            <person name="Hahn J.H."/>
            <person name="Sangsakoo G."/>
            <person name="Vanavichit A."/>
            <person name="de Mattos Luiz.A.T."/>
            <person name="Zimmer P.D."/>
            <person name="Malone G."/>
            <person name="Dellagostin O."/>
            <person name="de Oliveira A.C."/>
            <person name="Bevan M."/>
            <person name="Bancroft I."/>
            <person name="Minx P."/>
            <person name="Cordum H."/>
            <person name="Wilson R."/>
            <person name="Cheng Z."/>
            <person name="Jin W."/>
            <person name="Jiang J."/>
            <person name="Leong S.A."/>
            <person name="Iwama H."/>
            <person name="Gojobori T."/>
            <person name="Itoh T."/>
            <person name="Niimura Y."/>
            <person name="Fujii Y."/>
            <person name="Habara T."/>
            <person name="Sakai H."/>
            <person name="Sato Y."/>
            <person name="Wilson G."/>
            <person name="Kumar K."/>
            <person name="McCouch S."/>
            <person name="Juretic N."/>
            <person name="Hoen D."/>
            <person name="Wright S."/>
            <person name="Bruskiewich R."/>
            <person name="Bureau T."/>
            <person name="Miyao A."/>
            <person name="Hirochika H."/>
            <person name="Nishikawa T."/>
            <person name="Kadowaki K."/>
            <person name="Sugiura M."/>
            <person name="Burr B."/>
            <person name="Sasaki T."/>
        </authorList>
    </citation>
    <scope>NUCLEOTIDE SEQUENCE [LARGE SCALE GENOMIC DNA]</scope>
    <source>
        <strain evidence="3">cv. Nipponbare</strain>
    </source>
</reference>
<gene>
    <name evidence="2" type="ordered locus">Os08g0165601</name>
    <name evidence="2" type="ORF">OSNPB_080165601</name>
</gene>
<evidence type="ECO:0000313" key="3">
    <source>
        <dbReference type="Proteomes" id="UP000059680"/>
    </source>
</evidence>
<reference evidence="2 3" key="3">
    <citation type="journal article" date="2013" name="Rice">
        <title>Improvement of the Oryza sativa Nipponbare reference genome using next generation sequence and optical map data.</title>
        <authorList>
            <person name="Kawahara Y."/>
            <person name="de la Bastide M."/>
            <person name="Hamilton J.P."/>
            <person name="Kanamori H."/>
            <person name="McCombie W.R."/>
            <person name="Ouyang S."/>
            <person name="Schwartz D.C."/>
            <person name="Tanaka T."/>
            <person name="Wu J."/>
            <person name="Zhou S."/>
            <person name="Childs K.L."/>
            <person name="Davidson R.M."/>
            <person name="Lin H."/>
            <person name="Quesada-Ocampo L."/>
            <person name="Vaillancourt B."/>
            <person name="Sakai H."/>
            <person name="Lee S.S."/>
            <person name="Kim J."/>
            <person name="Numa H."/>
            <person name="Itoh T."/>
            <person name="Buell C.R."/>
            <person name="Matsumoto T."/>
        </authorList>
    </citation>
    <scope>NUCLEOTIDE SEQUENCE [LARGE SCALE GENOMIC DNA]</scope>
    <source>
        <strain evidence="3">cv. Nipponbare</strain>
    </source>
</reference>
<evidence type="ECO:0000256" key="1">
    <source>
        <dbReference type="SAM" id="Phobius"/>
    </source>
</evidence>
<keyword evidence="1" id="KW-0472">Membrane</keyword>
<reference evidence="2 3" key="2">
    <citation type="journal article" date="2013" name="Plant Cell Physiol.">
        <title>Rice Annotation Project Database (RAP-DB): an integrative and interactive database for rice genomics.</title>
        <authorList>
            <person name="Sakai H."/>
            <person name="Lee S.S."/>
            <person name="Tanaka T."/>
            <person name="Numa H."/>
            <person name="Kim J."/>
            <person name="Kawahara Y."/>
            <person name="Wakimoto H."/>
            <person name="Yang C.C."/>
            <person name="Iwamoto M."/>
            <person name="Abe T."/>
            <person name="Yamada Y."/>
            <person name="Muto A."/>
            <person name="Inokuchi H."/>
            <person name="Ikemura T."/>
            <person name="Matsumoto T."/>
            <person name="Sasaki T."/>
            <person name="Itoh T."/>
        </authorList>
    </citation>
    <scope>NUCLEOTIDE SEQUENCE [LARGE SCALE GENOMIC DNA]</scope>
    <source>
        <strain evidence="3">cv. Nipponbare</strain>
    </source>
</reference>
<dbReference type="AlphaFoldDB" id="A0A0P0XCA1"/>
<dbReference type="OMA" id="CELAYLY"/>
<protein>
    <submittedName>
        <fullName evidence="2">Os08g0165601 protein</fullName>
    </submittedName>
</protein>
<keyword evidence="3" id="KW-1185">Reference proteome</keyword>
<dbReference type="Gramene" id="Os08t0165601-00">
    <property type="protein sequence ID" value="Os08t0165601-00"/>
    <property type="gene ID" value="Os08g0165601"/>
</dbReference>
<accession>A0A0P0XCA1</accession>
<feature type="transmembrane region" description="Helical" evidence="1">
    <location>
        <begin position="44"/>
        <end position="64"/>
    </location>
</feature>
<dbReference type="InParanoid" id="A0A0P0XCA1"/>
<dbReference type="FunCoup" id="A0A0P0XCA1">
    <property type="interactions" value="103"/>
</dbReference>
<dbReference type="Proteomes" id="UP000059680">
    <property type="component" value="Chromosome 8"/>
</dbReference>
<sequence length="80" mass="9311">MPRLGDPDADLIRRVLWEIGYIYCIYINRDKTSLFLCSQSSRTLWLATLGGCLFLTSNTIFLVLDKIDSPNARTWSRRRL</sequence>
<organism evidence="2 3">
    <name type="scientific">Oryza sativa subsp. japonica</name>
    <name type="common">Rice</name>
    <dbReference type="NCBI Taxonomy" id="39947"/>
    <lineage>
        <taxon>Eukaryota</taxon>
        <taxon>Viridiplantae</taxon>
        <taxon>Streptophyta</taxon>
        <taxon>Embryophyta</taxon>
        <taxon>Tracheophyta</taxon>
        <taxon>Spermatophyta</taxon>
        <taxon>Magnoliopsida</taxon>
        <taxon>Liliopsida</taxon>
        <taxon>Poales</taxon>
        <taxon>Poaceae</taxon>
        <taxon>BOP clade</taxon>
        <taxon>Oryzoideae</taxon>
        <taxon>Oryzeae</taxon>
        <taxon>Oryzinae</taxon>
        <taxon>Oryza</taxon>
        <taxon>Oryza sativa</taxon>
    </lineage>
</organism>
<keyword evidence="1" id="KW-1133">Transmembrane helix</keyword>
<name>A0A0P0XCA1_ORYSJ</name>
<dbReference type="PaxDb" id="39947-A0A0P0XCA1"/>
<evidence type="ECO:0000313" key="2">
    <source>
        <dbReference type="EMBL" id="BAT03982.1"/>
    </source>
</evidence>
<dbReference type="EMBL" id="AP014964">
    <property type="protein sequence ID" value="BAT03982.1"/>
    <property type="molecule type" value="Genomic_DNA"/>
</dbReference>
<proteinExistence type="predicted"/>
<keyword evidence="1" id="KW-0812">Transmembrane</keyword>